<protein>
    <submittedName>
        <fullName evidence="2">Uncharacterized protein</fullName>
    </submittedName>
</protein>
<organism evidence="2 3">
    <name type="scientific">Lepraria neglecta</name>
    <dbReference type="NCBI Taxonomy" id="209136"/>
    <lineage>
        <taxon>Eukaryota</taxon>
        <taxon>Fungi</taxon>
        <taxon>Dikarya</taxon>
        <taxon>Ascomycota</taxon>
        <taxon>Pezizomycotina</taxon>
        <taxon>Lecanoromycetes</taxon>
        <taxon>OSLEUM clade</taxon>
        <taxon>Lecanoromycetidae</taxon>
        <taxon>Lecanorales</taxon>
        <taxon>Lecanorineae</taxon>
        <taxon>Stereocaulaceae</taxon>
        <taxon>Lepraria</taxon>
    </lineage>
</organism>
<evidence type="ECO:0000313" key="3">
    <source>
        <dbReference type="Proteomes" id="UP001276659"/>
    </source>
</evidence>
<dbReference type="EMBL" id="JASNWA010000004">
    <property type="protein sequence ID" value="KAK3176411.1"/>
    <property type="molecule type" value="Genomic_DNA"/>
</dbReference>
<evidence type="ECO:0000256" key="1">
    <source>
        <dbReference type="SAM" id="MobiDB-lite"/>
    </source>
</evidence>
<evidence type="ECO:0000313" key="2">
    <source>
        <dbReference type="EMBL" id="KAK3176411.1"/>
    </source>
</evidence>
<proteinExistence type="predicted"/>
<dbReference type="AlphaFoldDB" id="A0AAE0DN74"/>
<keyword evidence="3" id="KW-1185">Reference proteome</keyword>
<feature type="region of interest" description="Disordered" evidence="1">
    <location>
        <begin position="1"/>
        <end position="68"/>
    </location>
</feature>
<name>A0AAE0DN74_9LECA</name>
<gene>
    <name evidence="2" type="ORF">OEA41_007734</name>
</gene>
<reference evidence="2" key="1">
    <citation type="submission" date="2022-11" db="EMBL/GenBank/DDBJ databases">
        <title>Chromosomal genome sequence assembly and mating type (MAT) locus characterization of the leprose asexual lichenized fungus Lepraria neglecta (Nyl.) Erichsen.</title>
        <authorList>
            <person name="Allen J.L."/>
            <person name="Pfeffer B."/>
        </authorList>
    </citation>
    <scope>NUCLEOTIDE SEQUENCE</scope>
    <source>
        <strain evidence="2">Allen 5258</strain>
    </source>
</reference>
<comment type="caution">
    <text evidence="2">The sequence shown here is derived from an EMBL/GenBank/DDBJ whole genome shotgun (WGS) entry which is preliminary data.</text>
</comment>
<accession>A0AAE0DN74</accession>
<feature type="compositionally biased region" description="Basic residues" evidence="1">
    <location>
        <begin position="1"/>
        <end position="12"/>
    </location>
</feature>
<sequence>MDQERKRRKSAKTKPGGLLGRLRRPEDNLYSLHEDDQEDVQYSLYEDDHQHHEQQPGSYKHPLDDKSY</sequence>
<dbReference type="Proteomes" id="UP001276659">
    <property type="component" value="Unassembled WGS sequence"/>
</dbReference>